<sequence length="255" mass="29005">MLTIIRSQLANRLQNYNHILFRETQSTIKCHYNGPTAGRHWPSSSNQTTITTTRGVGSNSAAYDGDGKTTVRVLNAEESHLNLVNTYSAAGFRLHNNLFISGSILLFPTNVFSWNVKRGKDITLDSLLIFDLIVPKTKIVIIGYGQYGEEYDASIPIKLKKKGISCEMLATPNAVTTYNYLVHDSVLVAGAFIPVKEEVFMDMRDIEAMQQHDYMYEEKDYALRAPRTESDPDFAHKEFVRKYSMKDKDKKKFDE</sequence>
<dbReference type="GO" id="GO:0005743">
    <property type="term" value="C:mitochondrial inner membrane"/>
    <property type="evidence" value="ECO:0007669"/>
    <property type="project" value="TreeGrafter"/>
</dbReference>
<dbReference type="Pfam" id="PF04430">
    <property type="entry name" value="DUF498"/>
    <property type="match status" value="1"/>
</dbReference>
<reference evidence="1" key="1">
    <citation type="submission" date="2018-10" db="EMBL/GenBank/DDBJ databases">
        <title>Transcriptome assembly of Aceria tosichella (Wheat curl mite) Type 2.</title>
        <authorList>
            <person name="Scully E.D."/>
            <person name="Geib S.M."/>
            <person name="Palmer N.A."/>
            <person name="Gupta A.K."/>
            <person name="Sarath G."/>
            <person name="Tatineni S."/>
        </authorList>
    </citation>
    <scope>NUCLEOTIDE SEQUENCE</scope>
    <source>
        <strain evidence="1">LincolnNE</strain>
    </source>
</reference>
<organism evidence="1">
    <name type="scientific">Aceria tosichella</name>
    <name type="common">wheat curl mite</name>
    <dbReference type="NCBI Taxonomy" id="561515"/>
    <lineage>
        <taxon>Eukaryota</taxon>
        <taxon>Metazoa</taxon>
        <taxon>Ecdysozoa</taxon>
        <taxon>Arthropoda</taxon>
        <taxon>Chelicerata</taxon>
        <taxon>Arachnida</taxon>
        <taxon>Acari</taxon>
        <taxon>Acariformes</taxon>
        <taxon>Trombidiformes</taxon>
        <taxon>Prostigmata</taxon>
        <taxon>Eupodina</taxon>
        <taxon>Eriophyoidea</taxon>
        <taxon>Eriophyidae</taxon>
        <taxon>Eriophyinae</taxon>
        <taxon>Aceriini</taxon>
        <taxon>Aceria</taxon>
    </lineage>
</organism>
<dbReference type="SUPFAM" id="SSF64076">
    <property type="entry name" value="MTH938-like"/>
    <property type="match status" value="1"/>
</dbReference>
<dbReference type="AlphaFoldDB" id="A0A6G1SN73"/>
<proteinExistence type="predicted"/>
<dbReference type="PANTHER" id="PTHR21192">
    <property type="entry name" value="NUCLEAR PROTEIN E3-3"/>
    <property type="match status" value="1"/>
</dbReference>
<gene>
    <name evidence="1" type="primary">NDUFAF3</name>
    <name evidence="1" type="ORF">g.1366</name>
</gene>
<dbReference type="Gene3D" id="3.40.1230.10">
    <property type="entry name" value="MTH938-like"/>
    <property type="match status" value="1"/>
</dbReference>
<protein>
    <submittedName>
        <fullName evidence="1">NADH dehydrogenase [ubiquinone] 1 alpha subcomplex assembly factor 3</fullName>
    </submittedName>
</protein>
<dbReference type="PANTHER" id="PTHR21192:SF2">
    <property type="entry name" value="NADH DEHYDROGENASE [UBIQUINONE] 1 ALPHA SUBCOMPLEX ASSEMBLY FACTOR 3"/>
    <property type="match status" value="1"/>
</dbReference>
<dbReference type="InterPro" id="IPR036748">
    <property type="entry name" value="MTH938-like_sf"/>
</dbReference>
<keyword evidence="1" id="KW-0830">Ubiquinone</keyword>
<name>A0A6G1SN73_9ACAR</name>
<dbReference type="EMBL" id="GGYP01006582">
    <property type="protein sequence ID" value="MDE51353.1"/>
    <property type="molecule type" value="Transcribed_RNA"/>
</dbReference>
<dbReference type="GO" id="GO:0032981">
    <property type="term" value="P:mitochondrial respiratory chain complex I assembly"/>
    <property type="evidence" value="ECO:0007669"/>
    <property type="project" value="TreeGrafter"/>
</dbReference>
<dbReference type="InterPro" id="IPR007523">
    <property type="entry name" value="NDUFAF3/AAMDC"/>
</dbReference>
<accession>A0A6G1SN73</accession>
<evidence type="ECO:0000313" key="1">
    <source>
        <dbReference type="EMBL" id="MDE51353.1"/>
    </source>
</evidence>